<feature type="transmembrane region" description="Helical" evidence="1">
    <location>
        <begin position="21"/>
        <end position="41"/>
    </location>
</feature>
<evidence type="ECO:0000313" key="2">
    <source>
        <dbReference type="EMBL" id="EGR33076.1"/>
    </source>
</evidence>
<dbReference type="EMBL" id="GL983514">
    <property type="protein sequence ID" value="EGR33076.1"/>
    <property type="molecule type" value="Genomic_DNA"/>
</dbReference>
<keyword evidence="3" id="KW-1185">Reference proteome</keyword>
<dbReference type="GeneID" id="14909250"/>
<proteinExistence type="predicted"/>
<protein>
    <recommendedName>
        <fullName evidence="4">Transmembrane protein</fullName>
    </recommendedName>
</protein>
<gene>
    <name evidence="2" type="ORF">IMG5_062540</name>
</gene>
<feature type="transmembrane region" description="Helical" evidence="1">
    <location>
        <begin position="47"/>
        <end position="70"/>
    </location>
</feature>
<keyword evidence="1" id="KW-0812">Transmembrane</keyword>
<evidence type="ECO:0000256" key="1">
    <source>
        <dbReference type="SAM" id="Phobius"/>
    </source>
</evidence>
<keyword evidence="1" id="KW-1133">Transmembrane helix</keyword>
<keyword evidence="1" id="KW-0472">Membrane</keyword>
<dbReference type="AlphaFoldDB" id="G0QNY9"/>
<reference evidence="2 3" key="1">
    <citation type="submission" date="2011-07" db="EMBL/GenBank/DDBJ databases">
        <authorList>
            <person name="Coyne R."/>
            <person name="Brami D."/>
            <person name="Johnson J."/>
            <person name="Hostetler J."/>
            <person name="Hannick L."/>
            <person name="Clark T."/>
            <person name="Cassidy-Hanley D."/>
            <person name="Inman J."/>
        </authorList>
    </citation>
    <scope>NUCLEOTIDE SEQUENCE [LARGE SCALE GENOMIC DNA]</scope>
    <source>
        <strain evidence="2 3">G5</strain>
    </source>
</reference>
<organism evidence="2 3">
    <name type="scientific">Ichthyophthirius multifiliis</name>
    <name type="common">White spot disease agent</name>
    <name type="synonym">Ich</name>
    <dbReference type="NCBI Taxonomy" id="5932"/>
    <lineage>
        <taxon>Eukaryota</taxon>
        <taxon>Sar</taxon>
        <taxon>Alveolata</taxon>
        <taxon>Ciliophora</taxon>
        <taxon>Intramacronucleata</taxon>
        <taxon>Oligohymenophorea</taxon>
        <taxon>Hymenostomatida</taxon>
        <taxon>Ophryoglenina</taxon>
        <taxon>Ichthyophthirius</taxon>
    </lineage>
</organism>
<evidence type="ECO:0008006" key="4">
    <source>
        <dbReference type="Google" id="ProtNLM"/>
    </source>
</evidence>
<sequence length="115" mass="14144">MFKIKQQSFQIVQISKKHLNKLFINQFLIYIELQHIIAIIIKKTNLFYRNILIFLLMKSNTISDNLICYLKYIKIIDNYVNKQTTIFFFYYRLYPKIWKITTFSQNTQSFNQLQR</sequence>
<dbReference type="RefSeq" id="XP_004037062.1">
    <property type="nucleotide sequence ID" value="XM_004037014.1"/>
</dbReference>
<accession>G0QNY9</accession>
<evidence type="ECO:0000313" key="3">
    <source>
        <dbReference type="Proteomes" id="UP000008983"/>
    </source>
</evidence>
<dbReference type="Proteomes" id="UP000008983">
    <property type="component" value="Unassembled WGS sequence"/>
</dbReference>
<name>G0QNY9_ICHMU</name>
<dbReference type="InParanoid" id="G0QNY9"/>